<dbReference type="EMBL" id="BPQB01000013">
    <property type="protein sequence ID" value="GJE89682.1"/>
    <property type="molecule type" value="Genomic_DNA"/>
</dbReference>
<dbReference type="Gene3D" id="1.20.1280.50">
    <property type="match status" value="1"/>
</dbReference>
<gene>
    <name evidence="2" type="ORF">PsYK624_057880</name>
</gene>
<organism evidence="2 3">
    <name type="scientific">Phanerochaete sordida</name>
    <dbReference type="NCBI Taxonomy" id="48140"/>
    <lineage>
        <taxon>Eukaryota</taxon>
        <taxon>Fungi</taxon>
        <taxon>Dikarya</taxon>
        <taxon>Basidiomycota</taxon>
        <taxon>Agaricomycotina</taxon>
        <taxon>Agaricomycetes</taxon>
        <taxon>Polyporales</taxon>
        <taxon>Phanerochaetaceae</taxon>
        <taxon>Phanerochaete</taxon>
    </lineage>
</organism>
<evidence type="ECO:0000313" key="3">
    <source>
        <dbReference type="Proteomes" id="UP000703269"/>
    </source>
</evidence>
<dbReference type="OrthoDB" id="2747316at2759"/>
<reference evidence="2 3" key="1">
    <citation type="submission" date="2021-08" db="EMBL/GenBank/DDBJ databases">
        <title>Draft Genome Sequence of Phanerochaete sordida strain YK-624.</title>
        <authorList>
            <person name="Mori T."/>
            <person name="Dohra H."/>
            <person name="Suzuki T."/>
            <person name="Kawagishi H."/>
            <person name="Hirai H."/>
        </authorList>
    </citation>
    <scope>NUCLEOTIDE SEQUENCE [LARGE SCALE GENOMIC DNA]</scope>
    <source>
        <strain evidence="2 3">YK-624</strain>
    </source>
</reference>
<keyword evidence="3" id="KW-1185">Reference proteome</keyword>
<proteinExistence type="predicted"/>
<dbReference type="Gene3D" id="3.80.10.10">
    <property type="entry name" value="Ribonuclease Inhibitor"/>
    <property type="match status" value="1"/>
</dbReference>
<dbReference type="PANTHER" id="PTHR38926">
    <property type="entry name" value="F-BOX DOMAIN CONTAINING PROTEIN, EXPRESSED"/>
    <property type="match status" value="1"/>
</dbReference>
<feature type="domain" description="F-box" evidence="1">
    <location>
        <begin position="22"/>
        <end position="88"/>
    </location>
</feature>
<evidence type="ECO:0000313" key="2">
    <source>
        <dbReference type="EMBL" id="GJE89682.1"/>
    </source>
</evidence>
<dbReference type="Pfam" id="PF12937">
    <property type="entry name" value="F-box-like"/>
    <property type="match status" value="1"/>
</dbReference>
<name>A0A9P3LD93_9APHY</name>
<dbReference type="PANTHER" id="PTHR38926:SF72">
    <property type="entry name" value="IM:7136021-RELATED"/>
    <property type="match status" value="1"/>
</dbReference>
<dbReference type="InterPro" id="IPR032675">
    <property type="entry name" value="LRR_dom_sf"/>
</dbReference>
<dbReference type="Proteomes" id="UP000703269">
    <property type="component" value="Unassembled WGS sequence"/>
</dbReference>
<dbReference type="InterPro" id="IPR001810">
    <property type="entry name" value="F-box_dom"/>
</dbReference>
<comment type="caution">
    <text evidence="2">The sequence shown here is derived from an EMBL/GenBank/DDBJ whole genome shotgun (WGS) entry which is preliminary data.</text>
</comment>
<evidence type="ECO:0000259" key="1">
    <source>
        <dbReference type="Pfam" id="PF12937"/>
    </source>
</evidence>
<dbReference type="AlphaFoldDB" id="A0A9P3LD93"/>
<accession>A0A9P3LD93</accession>
<protein>
    <recommendedName>
        <fullName evidence="1">F-box domain-containing protein</fullName>
    </recommendedName>
</protein>
<sequence>MTSVRTLKTHSEHFPSRRTNVASLPPELLADVFKNLVAAASSAEKGSLTAVSTSPPGQLYECALVRATHVCHTWRNVAIGYQRLWTKIWPFEQHTKFLRLALERSRESTLEVYIPDNPYLGNEVVRGRTAVLQVLFKKALHRIAVLECGSRFHSSLCGHRLPVSRMELPMLRHLRIGDDLTYWLNLRCPRLESLHIMCKSTTSSTWRKFHTNVPLASLRRLTIGEGLFSSTERTPSANDVLDLLRAVPQLEALSLVIYESQADGKDVELSRLRELDVATDYNTDITHLSLLRKLIVPASTTLRIGYLTRKLRPHALELVAPMMSAFELYQWAHHLGPLRTLCIAFHDDKDDGAFSVMLGGDVLDPPPPSARIPKGDRFRTISVGSASQLRWCAEHFPLEGVTALQLIFAEYCRDGEMLDAVRQICQRLPNVSKVTVRSEHLEHEYRSKNVEIFVGEIAEGSMFPKLESR</sequence>